<name>A0A166AQJ7_9HYPH</name>
<evidence type="ECO:0000256" key="1">
    <source>
        <dbReference type="SAM" id="MobiDB-lite"/>
    </source>
</evidence>
<keyword evidence="2" id="KW-1133">Transmembrane helix</keyword>
<evidence type="ECO:0000313" key="4">
    <source>
        <dbReference type="Proteomes" id="UP000076577"/>
    </source>
</evidence>
<proteinExistence type="predicted"/>
<sequence length="82" mass="9470">MGNRSRPPNINGRDSFEKTAKSENHGATLTPKRKSGILTSIKWLIRNFGRIISLVAHTFLFLCFLPEVIISYYVELLHRNRK</sequence>
<organism evidence="3 4">
    <name type="scientific">Pseudovibrio axinellae</name>
    <dbReference type="NCBI Taxonomy" id="989403"/>
    <lineage>
        <taxon>Bacteria</taxon>
        <taxon>Pseudomonadati</taxon>
        <taxon>Pseudomonadota</taxon>
        <taxon>Alphaproteobacteria</taxon>
        <taxon>Hyphomicrobiales</taxon>
        <taxon>Stappiaceae</taxon>
        <taxon>Pseudovibrio</taxon>
    </lineage>
</organism>
<dbReference type="PATRIC" id="fig|989403.3.peg.765"/>
<keyword evidence="2" id="KW-0812">Transmembrane</keyword>
<gene>
    <name evidence="3" type="ORF">PsAD2_00721</name>
</gene>
<keyword evidence="2" id="KW-0472">Membrane</keyword>
<protein>
    <submittedName>
        <fullName evidence="3">Uncharacterized protein</fullName>
    </submittedName>
</protein>
<reference evidence="3 4" key="1">
    <citation type="journal article" date="2016" name="Front. Microbiol.">
        <title>Comparative Genomic Analysis Reveals a Diverse Repertoire of Genes Involved in Prokaryote-Eukaryote Interactions within the Pseudovibrio Genus.</title>
        <authorList>
            <person name="Romano S."/>
            <person name="Fernandez-Guerra A."/>
            <person name="Reen F.J."/>
            <person name="Glockner F.O."/>
            <person name="Crowley S.P."/>
            <person name="O'Sullivan O."/>
            <person name="Cotter P.D."/>
            <person name="Adams C."/>
            <person name="Dobson A.D."/>
            <person name="O'Gara F."/>
        </authorList>
    </citation>
    <scope>NUCLEOTIDE SEQUENCE [LARGE SCALE GENOMIC DNA]</scope>
    <source>
        <strain evidence="3 4">Ad2</strain>
    </source>
</reference>
<comment type="caution">
    <text evidence="3">The sequence shown here is derived from an EMBL/GenBank/DDBJ whole genome shotgun (WGS) entry which is preliminary data.</text>
</comment>
<feature type="region of interest" description="Disordered" evidence="1">
    <location>
        <begin position="1"/>
        <end position="30"/>
    </location>
</feature>
<feature type="compositionally biased region" description="Basic and acidic residues" evidence="1">
    <location>
        <begin position="14"/>
        <end position="24"/>
    </location>
</feature>
<evidence type="ECO:0000256" key="2">
    <source>
        <dbReference type="SAM" id="Phobius"/>
    </source>
</evidence>
<dbReference type="AlphaFoldDB" id="A0A166AQJ7"/>
<keyword evidence="4" id="KW-1185">Reference proteome</keyword>
<dbReference type="EMBL" id="LMCB01000004">
    <property type="protein sequence ID" value="KZL21427.1"/>
    <property type="molecule type" value="Genomic_DNA"/>
</dbReference>
<evidence type="ECO:0000313" key="3">
    <source>
        <dbReference type="EMBL" id="KZL21427.1"/>
    </source>
</evidence>
<dbReference type="Proteomes" id="UP000076577">
    <property type="component" value="Unassembled WGS sequence"/>
</dbReference>
<feature type="transmembrane region" description="Helical" evidence="2">
    <location>
        <begin position="51"/>
        <end position="74"/>
    </location>
</feature>
<accession>A0A166AQJ7</accession>